<keyword evidence="1" id="KW-0732">Signal</keyword>
<sequence>MNYKSLGLMVVIWMLYLEERCRAPYWMQEECYALNSMDYSELFIIGSQVTYSLRIVECFDDEKFELTRRFVAKC</sequence>
<evidence type="ECO:0000313" key="2">
    <source>
        <dbReference type="EMBL" id="NOV51850.1"/>
    </source>
</evidence>
<accession>A0A6M2E1S8</accession>
<reference evidence="2" key="1">
    <citation type="submission" date="2020-03" db="EMBL/GenBank/DDBJ databases">
        <title>Transcriptomic Profiling of the Digestive Tract of the Rat Flea, Xenopsylla cheopis, Following Blood Feeding and Infection with Yersinia pestis.</title>
        <authorList>
            <person name="Bland D.M."/>
            <person name="Martens C.A."/>
            <person name="Virtaneva K."/>
            <person name="Kanakabandi K."/>
            <person name="Long D."/>
            <person name="Rosenke R."/>
            <person name="Saturday G.A."/>
            <person name="Hoyt F.H."/>
            <person name="Bruno D.P."/>
            <person name="Ribeiro J.M.C."/>
            <person name="Hinnebusch J."/>
        </authorList>
    </citation>
    <scope>NUCLEOTIDE SEQUENCE</scope>
</reference>
<organism evidence="2">
    <name type="scientific">Xenopsylla cheopis</name>
    <name type="common">Oriental rat flea</name>
    <name type="synonym">Pulex cheopis</name>
    <dbReference type="NCBI Taxonomy" id="163159"/>
    <lineage>
        <taxon>Eukaryota</taxon>
        <taxon>Metazoa</taxon>
        <taxon>Ecdysozoa</taxon>
        <taxon>Arthropoda</taxon>
        <taxon>Hexapoda</taxon>
        <taxon>Insecta</taxon>
        <taxon>Pterygota</taxon>
        <taxon>Neoptera</taxon>
        <taxon>Endopterygota</taxon>
        <taxon>Siphonaptera</taxon>
        <taxon>Pulicidae</taxon>
        <taxon>Xenopsyllinae</taxon>
        <taxon>Xenopsylla</taxon>
    </lineage>
</organism>
<protein>
    <submittedName>
        <fullName evidence="2">Putative secreted protein</fullName>
    </submittedName>
</protein>
<dbReference type="EMBL" id="GIIL01008124">
    <property type="protein sequence ID" value="NOV51850.1"/>
    <property type="molecule type" value="Transcribed_RNA"/>
</dbReference>
<name>A0A6M2E1S8_XENCH</name>
<proteinExistence type="predicted"/>
<dbReference type="AlphaFoldDB" id="A0A6M2E1S8"/>
<evidence type="ECO:0000256" key="1">
    <source>
        <dbReference type="SAM" id="SignalP"/>
    </source>
</evidence>
<feature type="signal peptide" evidence="1">
    <location>
        <begin position="1"/>
        <end position="23"/>
    </location>
</feature>
<feature type="chain" id="PRO_5027038892" evidence="1">
    <location>
        <begin position="24"/>
        <end position="74"/>
    </location>
</feature>